<dbReference type="EMBL" id="LR797149">
    <property type="protein sequence ID" value="CAB4190315.1"/>
    <property type="molecule type" value="Genomic_DNA"/>
</dbReference>
<protein>
    <submittedName>
        <fullName evidence="2">Uncharacterized protein</fullName>
    </submittedName>
</protein>
<gene>
    <name evidence="2" type="ORF">UFOVP1195_53</name>
    <name evidence="3" type="ORF">UFOVP1288_53</name>
    <name evidence="4" type="ORF">UFOVP1409_53</name>
</gene>
<evidence type="ECO:0000256" key="1">
    <source>
        <dbReference type="SAM" id="MobiDB-lite"/>
    </source>
</evidence>
<dbReference type="EMBL" id="LR797238">
    <property type="protein sequence ID" value="CAB4195998.1"/>
    <property type="molecule type" value="Genomic_DNA"/>
</dbReference>
<name>A0A6J5RCV2_9CAUD</name>
<evidence type="ECO:0000313" key="3">
    <source>
        <dbReference type="EMBL" id="CAB4195998.1"/>
    </source>
</evidence>
<feature type="region of interest" description="Disordered" evidence="1">
    <location>
        <begin position="1"/>
        <end position="24"/>
    </location>
</feature>
<organism evidence="2">
    <name type="scientific">uncultured Caudovirales phage</name>
    <dbReference type="NCBI Taxonomy" id="2100421"/>
    <lineage>
        <taxon>Viruses</taxon>
        <taxon>Duplodnaviria</taxon>
        <taxon>Heunggongvirae</taxon>
        <taxon>Uroviricota</taxon>
        <taxon>Caudoviricetes</taxon>
        <taxon>Peduoviridae</taxon>
        <taxon>Maltschvirus</taxon>
        <taxon>Maltschvirus maltsch</taxon>
    </lineage>
</organism>
<reference evidence="2" key="1">
    <citation type="submission" date="2020-05" db="EMBL/GenBank/DDBJ databases">
        <authorList>
            <person name="Chiriac C."/>
            <person name="Salcher M."/>
            <person name="Ghai R."/>
            <person name="Kavagutti S V."/>
        </authorList>
    </citation>
    <scope>NUCLEOTIDE SEQUENCE</scope>
</reference>
<accession>A0A6J5RCV2</accession>
<proteinExistence type="predicted"/>
<evidence type="ECO:0000313" key="2">
    <source>
        <dbReference type="EMBL" id="CAB4190315.1"/>
    </source>
</evidence>
<dbReference type="EMBL" id="LR797352">
    <property type="protein sequence ID" value="CAB4205107.1"/>
    <property type="molecule type" value="Genomic_DNA"/>
</dbReference>
<evidence type="ECO:0000313" key="4">
    <source>
        <dbReference type="EMBL" id="CAB4205107.1"/>
    </source>
</evidence>
<sequence>MMSSLVSVGDVSVTTTSGRGATPEEITERALNRIIAVSGTAPPVIREQAEAFKDSIRAVLVYYMHEAIRAHNVTLVHRFHDAGYSELVSILDP</sequence>
<feature type="compositionally biased region" description="Low complexity" evidence="1">
    <location>
        <begin position="1"/>
        <end position="20"/>
    </location>
</feature>